<evidence type="ECO:0000256" key="1">
    <source>
        <dbReference type="ARBA" id="ARBA00001942"/>
    </source>
</evidence>
<dbReference type="GO" id="GO:0016491">
    <property type="term" value="F:oxidoreductase activity"/>
    <property type="evidence" value="ECO:0007669"/>
    <property type="project" value="UniProtKB-KW"/>
</dbReference>
<comment type="cofactor">
    <cofactor evidence="1">
        <name>Mo-bis(molybdopterin guanine dinucleotide)</name>
        <dbReference type="ChEBI" id="CHEBI:60539"/>
    </cofactor>
</comment>
<feature type="domain" description="4Fe-4S Mo/W bis-MGD-type" evidence="8">
    <location>
        <begin position="7"/>
        <end position="64"/>
    </location>
</feature>
<dbReference type="OrthoDB" id="9759518at2"/>
<dbReference type="PROSITE" id="PS51669">
    <property type="entry name" value="4FE4S_MOW_BIS_MGD"/>
    <property type="match status" value="1"/>
</dbReference>
<dbReference type="EMBL" id="LT670817">
    <property type="protein sequence ID" value="SHH10306.1"/>
    <property type="molecule type" value="Genomic_DNA"/>
</dbReference>
<dbReference type="AlphaFoldDB" id="A0A1M5Q8W0"/>
<sequence length="718" mass="79121">MASASERTVVRAACPHDCPDTCAMLVTVEDGRAVAVRGDPEHPFTRGGLCVKVNNYEKRVYSPDRVLHPLKRSGPKGTGQFERFSWDEAVEMIRDRWTGIIGKYGPTAILPYSYLGTEGILNGLNVGDAFFNRLGATISERTFCDSGSCTAYFMTIGPSPGMDPESFKHSKYIILWACNTISTNLHHWPFIAEAKSKGAKLVVIDPVKTRTAREADWHIPIRPGTDAALAMAMMNVIISEDLIDREYVENYTEGFEELRERVQAYSPERVADITGISPQDIRTLAREYATTQPSVIRIGVAIERHAGGGQTVRAAACLPALVGAWRRVGGGILQLPIWAFPVKWETLMRPDWIKPGTRVLNQWRLGPALLDEDQLDPPIKSSFVYNSNPAVVVPEQDKVIRGLEREDLFTVVSEQFLTDTARYADIVLPATTQLEQFDIMFSWGHLYLSLNQKAIEPLGEAVPNTELFRRLARTMGFDDRQWQRRDEEIALDALDWASPALQGITMDLLKEKGWARLNVGTPDTYVPHAAGNFLTPSGKCEFKASMAANGNFVLPLFRQGSNEFQAGEPVDALPTYIPPRESPATNARLAAKYPLNVISPKSHAFLNSCYGNLPAQLHHAGEQVVLVNPRDAIARNIGEGSAVRIFNDRGSFEAIAKVSAEVMQGLVVAPLGYWRDLSRAKATVNALSPSAYADLGRAPTFSDTLVQVTIAQPAAAAE</sequence>
<dbReference type="Gene3D" id="3.40.50.740">
    <property type="match status" value="1"/>
</dbReference>
<evidence type="ECO:0000256" key="4">
    <source>
        <dbReference type="ARBA" id="ARBA00022723"/>
    </source>
</evidence>
<comment type="similarity">
    <text evidence="2">Belongs to the prokaryotic molybdopterin-containing oxidoreductase family.</text>
</comment>
<dbReference type="SUPFAM" id="SSF50692">
    <property type="entry name" value="ADC-like"/>
    <property type="match status" value="1"/>
</dbReference>
<keyword evidence="4" id="KW-0479">Metal-binding</keyword>
<dbReference type="Pfam" id="PF00384">
    <property type="entry name" value="Molybdopterin"/>
    <property type="match status" value="1"/>
</dbReference>
<evidence type="ECO:0000256" key="6">
    <source>
        <dbReference type="ARBA" id="ARBA00023004"/>
    </source>
</evidence>
<gene>
    <name evidence="9" type="ORF">SAMN05443248_3687</name>
</gene>
<dbReference type="InterPro" id="IPR009010">
    <property type="entry name" value="Asp_de-COase-like_dom_sf"/>
</dbReference>
<dbReference type="InterPro" id="IPR006657">
    <property type="entry name" value="MoPterin_dinucl-bd_dom"/>
</dbReference>
<dbReference type="PROSITE" id="PS00490">
    <property type="entry name" value="MOLYBDOPTERIN_PROK_2"/>
    <property type="match status" value="1"/>
</dbReference>
<dbReference type="CDD" id="cd02766">
    <property type="entry name" value="MopB_3"/>
    <property type="match status" value="1"/>
</dbReference>
<keyword evidence="6" id="KW-0408">Iron</keyword>
<reference evidence="9 10" key="1">
    <citation type="submission" date="2016-11" db="EMBL/GenBank/DDBJ databases">
        <authorList>
            <person name="Jaros S."/>
            <person name="Januszkiewicz K."/>
            <person name="Wedrychowicz H."/>
        </authorList>
    </citation>
    <scope>NUCLEOTIDE SEQUENCE [LARGE SCALE GENOMIC DNA]</scope>
    <source>
        <strain evidence="9 10">GAS138</strain>
    </source>
</reference>
<dbReference type="Gene3D" id="2.20.25.90">
    <property type="entry name" value="ADC-like domains"/>
    <property type="match status" value="1"/>
</dbReference>
<keyword evidence="5" id="KW-0560">Oxidoreductase</keyword>
<dbReference type="InterPro" id="IPR006655">
    <property type="entry name" value="Mopterin_OxRdtase_prok_CS"/>
</dbReference>
<evidence type="ECO:0000256" key="7">
    <source>
        <dbReference type="ARBA" id="ARBA00023014"/>
    </source>
</evidence>
<dbReference type="GO" id="GO:0043546">
    <property type="term" value="F:molybdopterin cofactor binding"/>
    <property type="evidence" value="ECO:0007669"/>
    <property type="project" value="InterPro"/>
</dbReference>
<dbReference type="Gene3D" id="3.30.2070.10">
    <property type="entry name" value="Formate dehydrogenase/DMSO reductase"/>
    <property type="match status" value="1"/>
</dbReference>
<accession>A0A1M5Q8W0</accession>
<dbReference type="Proteomes" id="UP000189796">
    <property type="component" value="Chromosome I"/>
</dbReference>
<dbReference type="GO" id="GO:0051536">
    <property type="term" value="F:iron-sulfur cluster binding"/>
    <property type="evidence" value="ECO:0007669"/>
    <property type="project" value="UniProtKB-KW"/>
</dbReference>
<dbReference type="Pfam" id="PF04879">
    <property type="entry name" value="Molybdop_Fe4S4"/>
    <property type="match status" value="1"/>
</dbReference>
<organism evidence="9 10">
    <name type="scientific">Bradyrhizobium erythrophlei</name>
    <dbReference type="NCBI Taxonomy" id="1437360"/>
    <lineage>
        <taxon>Bacteria</taxon>
        <taxon>Pseudomonadati</taxon>
        <taxon>Pseudomonadota</taxon>
        <taxon>Alphaproteobacteria</taxon>
        <taxon>Hyphomicrobiales</taxon>
        <taxon>Nitrobacteraceae</taxon>
        <taxon>Bradyrhizobium</taxon>
    </lineage>
</organism>
<dbReference type="SMART" id="SM00926">
    <property type="entry name" value="Molybdop_Fe4S4"/>
    <property type="match status" value="1"/>
</dbReference>
<dbReference type="Gene3D" id="3.40.228.10">
    <property type="entry name" value="Dimethylsulfoxide Reductase, domain 2"/>
    <property type="match status" value="1"/>
</dbReference>
<evidence type="ECO:0000256" key="3">
    <source>
        <dbReference type="ARBA" id="ARBA00022505"/>
    </source>
</evidence>
<dbReference type="RefSeq" id="WP_079602647.1">
    <property type="nucleotide sequence ID" value="NZ_LT670817.1"/>
</dbReference>
<dbReference type="InterPro" id="IPR050612">
    <property type="entry name" value="Prok_Mopterin_Oxidored"/>
</dbReference>
<dbReference type="SUPFAM" id="SSF53706">
    <property type="entry name" value="Formate dehydrogenase/DMSO reductase, domains 1-3"/>
    <property type="match status" value="1"/>
</dbReference>
<dbReference type="Pfam" id="PF01568">
    <property type="entry name" value="Molydop_binding"/>
    <property type="match status" value="1"/>
</dbReference>
<dbReference type="PANTHER" id="PTHR43742">
    <property type="entry name" value="TRIMETHYLAMINE-N-OXIDE REDUCTASE"/>
    <property type="match status" value="1"/>
</dbReference>
<proteinExistence type="inferred from homology"/>
<dbReference type="GO" id="GO:0046872">
    <property type="term" value="F:metal ion binding"/>
    <property type="evidence" value="ECO:0007669"/>
    <property type="project" value="UniProtKB-KW"/>
</dbReference>
<protein>
    <submittedName>
        <fullName evidence="9">Anaerobic selenocysteine-containing dehydrogenase</fullName>
    </submittedName>
</protein>
<evidence type="ECO:0000256" key="5">
    <source>
        <dbReference type="ARBA" id="ARBA00023002"/>
    </source>
</evidence>
<dbReference type="PANTHER" id="PTHR43742:SF6">
    <property type="entry name" value="OXIDOREDUCTASE YYAE-RELATED"/>
    <property type="match status" value="1"/>
</dbReference>
<dbReference type="InterPro" id="IPR006656">
    <property type="entry name" value="Mopterin_OxRdtase"/>
</dbReference>
<evidence type="ECO:0000313" key="10">
    <source>
        <dbReference type="Proteomes" id="UP000189796"/>
    </source>
</evidence>
<evidence type="ECO:0000256" key="2">
    <source>
        <dbReference type="ARBA" id="ARBA00010312"/>
    </source>
</evidence>
<dbReference type="InterPro" id="IPR006963">
    <property type="entry name" value="Mopterin_OxRdtase_4Fe-4S_dom"/>
</dbReference>
<keyword evidence="7" id="KW-0411">Iron-sulfur</keyword>
<name>A0A1M5Q8W0_9BRAD</name>
<evidence type="ECO:0000313" key="9">
    <source>
        <dbReference type="EMBL" id="SHH10306.1"/>
    </source>
</evidence>
<dbReference type="Gene3D" id="2.40.40.20">
    <property type="match status" value="1"/>
</dbReference>
<evidence type="ECO:0000259" key="8">
    <source>
        <dbReference type="PROSITE" id="PS51669"/>
    </source>
</evidence>
<keyword evidence="3" id="KW-0500">Molybdenum</keyword>